<reference evidence="2" key="4">
    <citation type="journal article" date="2015" name="G3 (Bethesda)">
        <title>Genome sequences of three phytopathogenic species of the Magnaporthaceae family of fungi.</title>
        <authorList>
            <person name="Okagaki L.H."/>
            <person name="Nunes C.C."/>
            <person name="Sailsbery J."/>
            <person name="Clay B."/>
            <person name="Brown D."/>
            <person name="John T."/>
            <person name="Oh Y."/>
            <person name="Young N."/>
            <person name="Fitzgerald M."/>
            <person name="Haas B.J."/>
            <person name="Zeng Q."/>
            <person name="Young S."/>
            <person name="Adiconis X."/>
            <person name="Fan L."/>
            <person name="Levin J.Z."/>
            <person name="Mitchell T.K."/>
            <person name="Okubara P.A."/>
            <person name="Farman M.L."/>
            <person name="Kohn L.M."/>
            <person name="Birren B."/>
            <person name="Ma L.-J."/>
            <person name="Dean R.A."/>
        </authorList>
    </citation>
    <scope>NUCLEOTIDE SEQUENCE</scope>
    <source>
        <strain evidence="2">R3-111a-1</strain>
    </source>
</reference>
<evidence type="ECO:0000313" key="3">
    <source>
        <dbReference type="Proteomes" id="UP000006039"/>
    </source>
</evidence>
<dbReference type="GeneID" id="20344914"/>
<accession>J3NT58</accession>
<reference evidence="3" key="1">
    <citation type="submission" date="2010-07" db="EMBL/GenBank/DDBJ databases">
        <title>The genome sequence of Gaeumannomyces graminis var. tritici strain R3-111a-1.</title>
        <authorList>
            <consortium name="The Broad Institute Genome Sequencing Platform"/>
            <person name="Ma L.-J."/>
            <person name="Dead R."/>
            <person name="Young S."/>
            <person name="Zeng Q."/>
            <person name="Koehrsen M."/>
            <person name="Alvarado L."/>
            <person name="Berlin A."/>
            <person name="Chapman S.B."/>
            <person name="Chen Z."/>
            <person name="Freedman E."/>
            <person name="Gellesch M."/>
            <person name="Goldberg J."/>
            <person name="Griggs A."/>
            <person name="Gujja S."/>
            <person name="Heilman E.R."/>
            <person name="Heiman D."/>
            <person name="Hepburn T."/>
            <person name="Howarth C."/>
            <person name="Jen D."/>
            <person name="Larson L."/>
            <person name="Mehta T."/>
            <person name="Neiman D."/>
            <person name="Pearson M."/>
            <person name="Roberts A."/>
            <person name="Saif S."/>
            <person name="Shea T."/>
            <person name="Shenoy N."/>
            <person name="Sisk P."/>
            <person name="Stolte C."/>
            <person name="Sykes S."/>
            <person name="Walk T."/>
            <person name="White J."/>
            <person name="Yandava C."/>
            <person name="Haas B."/>
            <person name="Nusbaum C."/>
            <person name="Birren B."/>
        </authorList>
    </citation>
    <scope>NUCLEOTIDE SEQUENCE [LARGE SCALE GENOMIC DNA]</scope>
    <source>
        <strain evidence="3">R3-111a-1</strain>
    </source>
</reference>
<dbReference type="Proteomes" id="UP000006039">
    <property type="component" value="Unassembled WGS sequence"/>
</dbReference>
<dbReference type="EnsemblFungi" id="EJT79372">
    <property type="protein sequence ID" value="EJT79372"/>
    <property type="gene ID" value="GGTG_04456"/>
</dbReference>
<protein>
    <submittedName>
        <fullName evidence="1 2">Uncharacterized protein</fullName>
    </submittedName>
</protein>
<gene>
    <name evidence="2" type="primary">20344914</name>
    <name evidence="1" type="ORF">GGTG_04456</name>
</gene>
<keyword evidence="3" id="KW-1185">Reference proteome</keyword>
<reference evidence="1" key="2">
    <citation type="submission" date="2010-07" db="EMBL/GenBank/DDBJ databases">
        <authorList>
            <consortium name="The Broad Institute Genome Sequencing Platform"/>
            <consortium name="Broad Institute Genome Sequencing Center for Infectious Disease"/>
            <person name="Ma L.-J."/>
            <person name="Dead R."/>
            <person name="Young S."/>
            <person name="Zeng Q."/>
            <person name="Koehrsen M."/>
            <person name="Alvarado L."/>
            <person name="Berlin A."/>
            <person name="Chapman S.B."/>
            <person name="Chen Z."/>
            <person name="Freedman E."/>
            <person name="Gellesch M."/>
            <person name="Goldberg J."/>
            <person name="Griggs A."/>
            <person name="Gujja S."/>
            <person name="Heilman E.R."/>
            <person name="Heiman D."/>
            <person name="Hepburn T."/>
            <person name="Howarth C."/>
            <person name="Jen D."/>
            <person name="Larson L."/>
            <person name="Mehta T."/>
            <person name="Neiman D."/>
            <person name="Pearson M."/>
            <person name="Roberts A."/>
            <person name="Saif S."/>
            <person name="Shea T."/>
            <person name="Shenoy N."/>
            <person name="Sisk P."/>
            <person name="Stolte C."/>
            <person name="Sykes S."/>
            <person name="Walk T."/>
            <person name="White J."/>
            <person name="Yandava C."/>
            <person name="Haas B."/>
            <person name="Nusbaum C."/>
            <person name="Birren B."/>
        </authorList>
    </citation>
    <scope>NUCLEOTIDE SEQUENCE</scope>
    <source>
        <strain evidence="1">R3-111a-1</strain>
    </source>
</reference>
<dbReference type="RefSeq" id="XP_009220517.1">
    <property type="nucleotide sequence ID" value="XM_009222253.1"/>
</dbReference>
<dbReference type="VEuPathDB" id="FungiDB:GGTG_04456"/>
<name>J3NT58_GAET3</name>
<reference evidence="2" key="5">
    <citation type="submission" date="2018-04" db="UniProtKB">
        <authorList>
            <consortium name="EnsemblFungi"/>
        </authorList>
    </citation>
    <scope>IDENTIFICATION</scope>
    <source>
        <strain evidence="2">R3-111a-1</strain>
    </source>
</reference>
<evidence type="ECO:0000313" key="1">
    <source>
        <dbReference type="EMBL" id="EJT79372.1"/>
    </source>
</evidence>
<dbReference type="HOGENOM" id="CLU_1046003_0_0_1"/>
<evidence type="ECO:0000313" key="2">
    <source>
        <dbReference type="EnsemblFungi" id="EJT79372"/>
    </source>
</evidence>
<dbReference type="EMBL" id="GL385396">
    <property type="protein sequence ID" value="EJT79372.1"/>
    <property type="molecule type" value="Genomic_DNA"/>
</dbReference>
<reference evidence="1" key="3">
    <citation type="submission" date="2010-09" db="EMBL/GenBank/DDBJ databases">
        <title>Annotation of Gaeumannomyces graminis var. tritici R3-111a-1.</title>
        <authorList>
            <consortium name="The Broad Institute Genome Sequencing Platform"/>
            <person name="Ma L.-J."/>
            <person name="Dead R."/>
            <person name="Young S.K."/>
            <person name="Zeng Q."/>
            <person name="Gargeya S."/>
            <person name="Fitzgerald M."/>
            <person name="Haas B."/>
            <person name="Abouelleil A."/>
            <person name="Alvarado L."/>
            <person name="Arachchi H.M."/>
            <person name="Berlin A."/>
            <person name="Brown A."/>
            <person name="Chapman S.B."/>
            <person name="Chen Z."/>
            <person name="Dunbar C."/>
            <person name="Freedman E."/>
            <person name="Gearin G."/>
            <person name="Gellesch M."/>
            <person name="Goldberg J."/>
            <person name="Griggs A."/>
            <person name="Gujja S."/>
            <person name="Heiman D."/>
            <person name="Howarth C."/>
            <person name="Larson L."/>
            <person name="Lui A."/>
            <person name="MacDonald P.J.P."/>
            <person name="Mehta T."/>
            <person name="Montmayeur A."/>
            <person name="Murphy C."/>
            <person name="Neiman D."/>
            <person name="Pearson M."/>
            <person name="Priest M."/>
            <person name="Roberts A."/>
            <person name="Saif S."/>
            <person name="Shea T."/>
            <person name="Shenoy N."/>
            <person name="Sisk P."/>
            <person name="Stolte C."/>
            <person name="Sykes S."/>
            <person name="Yandava C."/>
            <person name="Wortman J."/>
            <person name="Nusbaum C."/>
            <person name="Birren B."/>
        </authorList>
    </citation>
    <scope>NUCLEOTIDE SEQUENCE</scope>
    <source>
        <strain evidence="1">R3-111a-1</strain>
    </source>
</reference>
<organism evidence="1">
    <name type="scientific">Gaeumannomyces tritici (strain R3-111a-1)</name>
    <name type="common">Wheat and barley take-all root rot fungus</name>
    <name type="synonym">Gaeumannomyces graminis var. tritici</name>
    <dbReference type="NCBI Taxonomy" id="644352"/>
    <lineage>
        <taxon>Eukaryota</taxon>
        <taxon>Fungi</taxon>
        <taxon>Dikarya</taxon>
        <taxon>Ascomycota</taxon>
        <taxon>Pezizomycotina</taxon>
        <taxon>Sordariomycetes</taxon>
        <taxon>Sordariomycetidae</taxon>
        <taxon>Magnaporthales</taxon>
        <taxon>Magnaporthaceae</taxon>
        <taxon>Gaeumannomyces</taxon>
    </lineage>
</organism>
<sequence>MAFSKLTRVYISTRFSSKYRELIALEKRREKEEDVYIREWAENVDAFNTLCLTVTHPDEYIMGLSGDVSPQEHALIMGMMRDSSSPPILCEYTSCGDCRAMVRRSCLSKQLRGLFRLLLHCTLAYQRLMAASYLILAARLEAKAAEDALTNSVSVLGFGRGRANKHMQDILGLLGRPSHKTSQAQISRDLEKTAALLRDVEVAIGPLMQRIMTQAEHSHVIVTSSAQDAEPTMGSERVSSKTPLGLKRLSGLRKPHLEKATAMASK</sequence>
<dbReference type="AlphaFoldDB" id="J3NT58"/>
<proteinExistence type="predicted"/>